<evidence type="ECO:0008006" key="3">
    <source>
        <dbReference type="Google" id="ProtNLM"/>
    </source>
</evidence>
<accession>A0A7Y4EED1</accession>
<proteinExistence type="predicted"/>
<gene>
    <name evidence="1" type="ORF">F0225_07865</name>
</gene>
<dbReference type="AlphaFoldDB" id="A0A7Y4EED1"/>
<reference evidence="1 2" key="1">
    <citation type="submission" date="2019-09" db="EMBL/GenBank/DDBJ databases">
        <title>Draft genome sequencing and comparative genomics of hatchery-associated Vibrios.</title>
        <authorList>
            <person name="Kehlet-Delgado H."/>
            <person name="Mueller R.S."/>
        </authorList>
    </citation>
    <scope>NUCLEOTIDE SEQUENCE [LARGE SCALE GENOMIC DNA]</scope>
    <source>
        <strain evidence="1 2">99-46-Y</strain>
    </source>
</reference>
<evidence type="ECO:0000313" key="2">
    <source>
        <dbReference type="Proteomes" id="UP000565719"/>
    </source>
</evidence>
<dbReference type="EMBL" id="VTXC01000016">
    <property type="protein sequence ID" value="NOH71253.1"/>
    <property type="molecule type" value="Genomic_DNA"/>
</dbReference>
<dbReference type="Gene3D" id="2.180.10.10">
    <property type="entry name" value="RHS repeat-associated core"/>
    <property type="match status" value="1"/>
</dbReference>
<dbReference type="Proteomes" id="UP000565719">
    <property type="component" value="Unassembled WGS sequence"/>
</dbReference>
<evidence type="ECO:0000313" key="1">
    <source>
        <dbReference type="EMBL" id="NOH71253.1"/>
    </source>
</evidence>
<name>A0A7Y4EED1_9VIBR</name>
<sequence>MSSHTLKQFCINDICQSVEADNAIDASAEYSYDNYGNITFKTGVGEYFYESQDPYKLTRLEEENGDTRLFTYDENGNLLSDQLRNFSYENNRLVKVERSAEITSNNVVDRDQTRFTYGPNGQH</sequence>
<dbReference type="RefSeq" id="WP_171360616.1">
    <property type="nucleotide sequence ID" value="NZ_VTXC01000016.1"/>
</dbReference>
<protein>
    <recommendedName>
        <fullName evidence="3">RHS repeat protein</fullName>
    </recommendedName>
</protein>
<comment type="caution">
    <text evidence="1">The sequence shown here is derived from an EMBL/GenBank/DDBJ whole genome shotgun (WGS) entry which is preliminary data.</text>
</comment>
<organism evidence="1 2">
    <name type="scientific">Vibrio pectenicida</name>
    <dbReference type="NCBI Taxonomy" id="62763"/>
    <lineage>
        <taxon>Bacteria</taxon>
        <taxon>Pseudomonadati</taxon>
        <taxon>Pseudomonadota</taxon>
        <taxon>Gammaproteobacteria</taxon>
        <taxon>Vibrionales</taxon>
        <taxon>Vibrionaceae</taxon>
        <taxon>Vibrio</taxon>
    </lineage>
</organism>